<dbReference type="OrthoDB" id="9808424at2"/>
<dbReference type="AlphaFoldDB" id="A0A1C2I3S9"/>
<dbReference type="SMART" id="SM00563">
    <property type="entry name" value="PlsC"/>
    <property type="match status" value="1"/>
</dbReference>
<feature type="domain" description="Phospholipid/glycerol acyltransferase" evidence="2">
    <location>
        <begin position="2"/>
        <end position="127"/>
    </location>
</feature>
<dbReference type="GO" id="GO:0016746">
    <property type="term" value="F:acyltransferase activity"/>
    <property type="evidence" value="ECO:0007669"/>
    <property type="project" value="InterPro"/>
</dbReference>
<dbReference type="RefSeq" id="WP_051690416.1">
    <property type="nucleotide sequence ID" value="NZ_JABBDW010000019.1"/>
</dbReference>
<keyword evidence="4" id="KW-1185">Reference proteome</keyword>
<sequence>MLILVRPHVSLLDGPFVAWKLRKTPAPCGVRALRGVQALFPVDSDYARHPLWSHILRAYGWLLGHQLVALDVERPMGMRTVLQALREEQNVVLFPQGAGLSDSRRPDRPGTQWLLRKSLAPVVHYRLTHWHGIPVRIWTDPLQQGPGGRQGPGGQQDLGKQKEPGPLQGLVCPSPESPQSFAIPERHGKPRSNK</sequence>
<feature type="compositionally biased region" description="Gly residues" evidence="1">
    <location>
        <begin position="145"/>
        <end position="156"/>
    </location>
</feature>
<accession>A0A1C2I3S9</accession>
<evidence type="ECO:0000313" key="3">
    <source>
        <dbReference type="EMBL" id="OCX70593.1"/>
    </source>
</evidence>
<reference evidence="3" key="1">
    <citation type="journal article" date="2016" name="Int. J. Mol. Sci.">
        <title>Comparative genomics of the extreme acidophile Acidithiobacillus thiooxidans reveals intraspecific divergence and niche adaptation.</title>
        <authorList>
            <person name="Zhang X."/>
            <person name="Feng X."/>
            <person name="Tao J."/>
            <person name="Ma L."/>
            <person name="Xiao Y."/>
            <person name="Liang Y."/>
            <person name="Liu X."/>
            <person name="Yin H."/>
        </authorList>
    </citation>
    <scope>NUCLEOTIDE SEQUENCE [LARGE SCALE GENOMIC DNA]</scope>
    <source>
        <strain evidence="3">DXS-W</strain>
    </source>
</reference>
<name>A0A1C2I3S9_ACITH</name>
<evidence type="ECO:0000313" key="4">
    <source>
        <dbReference type="Proteomes" id="UP000095008"/>
    </source>
</evidence>
<organism evidence="3 4">
    <name type="scientific">Acidithiobacillus thiooxidans</name>
    <name type="common">Thiobacillus thiooxidans</name>
    <dbReference type="NCBI Taxonomy" id="930"/>
    <lineage>
        <taxon>Bacteria</taxon>
        <taxon>Pseudomonadati</taxon>
        <taxon>Pseudomonadota</taxon>
        <taxon>Acidithiobacillia</taxon>
        <taxon>Acidithiobacillales</taxon>
        <taxon>Acidithiobacillaceae</taxon>
        <taxon>Acidithiobacillus</taxon>
    </lineage>
</organism>
<dbReference type="GeneID" id="60696750"/>
<protein>
    <recommendedName>
        <fullName evidence="2">Phospholipid/glycerol acyltransferase domain-containing protein</fullName>
    </recommendedName>
</protein>
<evidence type="ECO:0000259" key="2">
    <source>
        <dbReference type="SMART" id="SM00563"/>
    </source>
</evidence>
<dbReference type="Proteomes" id="UP000095008">
    <property type="component" value="Unassembled WGS sequence"/>
</dbReference>
<dbReference type="InterPro" id="IPR002123">
    <property type="entry name" value="Plipid/glycerol_acylTrfase"/>
</dbReference>
<comment type="caution">
    <text evidence="3">The sequence shown here is derived from an EMBL/GenBank/DDBJ whole genome shotgun (WGS) entry which is preliminary data.</text>
</comment>
<feature type="region of interest" description="Disordered" evidence="1">
    <location>
        <begin position="141"/>
        <end position="194"/>
    </location>
</feature>
<dbReference type="EMBL" id="LWRY01000160">
    <property type="protein sequence ID" value="OCX70593.1"/>
    <property type="molecule type" value="Genomic_DNA"/>
</dbReference>
<gene>
    <name evidence="3" type="ORF">A6M23_13730</name>
</gene>
<proteinExistence type="predicted"/>
<evidence type="ECO:0000256" key="1">
    <source>
        <dbReference type="SAM" id="MobiDB-lite"/>
    </source>
</evidence>